<keyword evidence="8" id="KW-1185">Reference proteome</keyword>
<dbReference type="PANTHER" id="PTHR43467:SF1">
    <property type="entry name" value="PRECORRIN-6A SYNTHASE [DEACETYLATING]"/>
    <property type="match status" value="1"/>
</dbReference>
<dbReference type="PIRSF" id="PIRSF036525">
    <property type="entry name" value="CobF"/>
    <property type="match status" value="1"/>
</dbReference>
<dbReference type="InterPro" id="IPR012797">
    <property type="entry name" value="CobF"/>
</dbReference>
<keyword evidence="2" id="KW-0169">Cobalamin biosynthesis</keyword>
<dbReference type="Gene3D" id="3.30.950.10">
    <property type="entry name" value="Methyltransferase, Cobalt-precorrin-4 Transmethylase, Domain 2"/>
    <property type="match status" value="1"/>
</dbReference>
<evidence type="ECO:0000256" key="5">
    <source>
        <dbReference type="ARBA" id="ARBA00022691"/>
    </source>
</evidence>
<dbReference type="Pfam" id="PF00590">
    <property type="entry name" value="TP_methylase"/>
    <property type="match status" value="1"/>
</dbReference>
<sequence>MRTVYVIGIGAGDRDHLTLEAVAAMNRTDVFFTIDKGDAKGDLAALRAELLARHVTRAHRVVTARDPQRDRTAATPGYAAAVGDWQERRAALYERMLADELGDDGIGAFLVWGDPALYDGTLRILDGIRERGRVVFDVVSIPGISAVQALAAAHRVVLNRVGRPFLVTTGRRLADEGPPPGVDDVVVMLDAVDAFARVPTDTARWDIYWGAYLGTPDQVLVHGDLREVRARIVGLRAELRARKGWIMDTYLLRRIR</sequence>
<evidence type="ECO:0000256" key="1">
    <source>
        <dbReference type="ARBA" id="ARBA00004953"/>
    </source>
</evidence>
<reference evidence="7 8" key="1">
    <citation type="submission" date="2019-06" db="EMBL/GenBank/DDBJ databases">
        <title>Sequencing the genomes of 1000 actinobacteria strains.</title>
        <authorList>
            <person name="Klenk H.-P."/>
        </authorList>
    </citation>
    <scope>NUCLEOTIDE SEQUENCE [LARGE SCALE GENOMIC DNA]</scope>
    <source>
        <strain evidence="7 8">DSM 45301</strain>
    </source>
</reference>
<keyword evidence="4" id="KW-0808">Transferase</keyword>
<name>A0A543D1D5_9PSEU</name>
<evidence type="ECO:0000256" key="2">
    <source>
        <dbReference type="ARBA" id="ARBA00022573"/>
    </source>
</evidence>
<evidence type="ECO:0000313" key="7">
    <source>
        <dbReference type="EMBL" id="TQM03112.1"/>
    </source>
</evidence>
<dbReference type="SUPFAM" id="SSF53790">
    <property type="entry name" value="Tetrapyrrole methylase"/>
    <property type="match status" value="1"/>
</dbReference>
<dbReference type="OrthoDB" id="9787471at2"/>
<dbReference type="AlphaFoldDB" id="A0A543D1D5"/>
<dbReference type="InterPro" id="IPR035996">
    <property type="entry name" value="4pyrrol_Methylase_sf"/>
</dbReference>
<dbReference type="NCBIfam" id="TIGR02434">
    <property type="entry name" value="CobF"/>
    <property type="match status" value="1"/>
</dbReference>
<dbReference type="GO" id="GO:0043819">
    <property type="term" value="F:precorrin-6A synthase (deacetylating) activity"/>
    <property type="evidence" value="ECO:0007669"/>
    <property type="project" value="InterPro"/>
</dbReference>
<proteinExistence type="predicted"/>
<dbReference type="Gene3D" id="3.40.1010.10">
    <property type="entry name" value="Cobalt-precorrin-4 Transmethylase, Domain 1"/>
    <property type="match status" value="1"/>
</dbReference>
<dbReference type="InterPro" id="IPR014777">
    <property type="entry name" value="4pyrrole_Mease_sub1"/>
</dbReference>
<dbReference type="InterPro" id="IPR000878">
    <property type="entry name" value="4pyrrol_Mease"/>
</dbReference>
<dbReference type="CDD" id="cd11643">
    <property type="entry name" value="Precorrin-6A-synthase"/>
    <property type="match status" value="1"/>
</dbReference>
<comment type="caution">
    <text evidence="7">The sequence shown here is derived from an EMBL/GenBank/DDBJ whole genome shotgun (WGS) entry which is preliminary data.</text>
</comment>
<protein>
    <submittedName>
        <fullName evidence="7">Precorrin-6A synthase (Deacetylating)</fullName>
    </submittedName>
</protein>
<dbReference type="RefSeq" id="WP_142062955.1">
    <property type="nucleotide sequence ID" value="NZ_VFPA01000006.1"/>
</dbReference>
<organism evidence="7 8">
    <name type="scientific">Pseudonocardia kunmingensis</name>
    <dbReference type="NCBI Taxonomy" id="630975"/>
    <lineage>
        <taxon>Bacteria</taxon>
        <taxon>Bacillati</taxon>
        <taxon>Actinomycetota</taxon>
        <taxon>Actinomycetes</taxon>
        <taxon>Pseudonocardiales</taxon>
        <taxon>Pseudonocardiaceae</taxon>
        <taxon>Pseudonocardia</taxon>
    </lineage>
</organism>
<keyword evidence="3" id="KW-0489">Methyltransferase</keyword>
<evidence type="ECO:0000313" key="8">
    <source>
        <dbReference type="Proteomes" id="UP000315677"/>
    </source>
</evidence>
<keyword evidence="5" id="KW-0949">S-adenosyl-L-methionine</keyword>
<dbReference type="PANTHER" id="PTHR43467">
    <property type="entry name" value="COBALT-PRECORRIN-2 C(20)-METHYLTRANSFERASE"/>
    <property type="match status" value="1"/>
</dbReference>
<evidence type="ECO:0000259" key="6">
    <source>
        <dbReference type="Pfam" id="PF00590"/>
    </source>
</evidence>
<accession>A0A543D1D5</accession>
<comment type="pathway">
    <text evidence="1">Cofactor biosynthesis; adenosylcobalamin biosynthesis.</text>
</comment>
<gene>
    <name evidence="7" type="ORF">FB558_7762</name>
</gene>
<dbReference type="EMBL" id="VFPA01000006">
    <property type="protein sequence ID" value="TQM03112.1"/>
    <property type="molecule type" value="Genomic_DNA"/>
</dbReference>
<dbReference type="GO" id="GO:0032259">
    <property type="term" value="P:methylation"/>
    <property type="evidence" value="ECO:0007669"/>
    <property type="project" value="UniProtKB-KW"/>
</dbReference>
<dbReference type="Proteomes" id="UP000315677">
    <property type="component" value="Unassembled WGS sequence"/>
</dbReference>
<dbReference type="InterPro" id="IPR014776">
    <property type="entry name" value="4pyrrole_Mease_sub2"/>
</dbReference>
<evidence type="ECO:0000256" key="3">
    <source>
        <dbReference type="ARBA" id="ARBA00022603"/>
    </source>
</evidence>
<dbReference type="GO" id="GO:0009236">
    <property type="term" value="P:cobalamin biosynthetic process"/>
    <property type="evidence" value="ECO:0007669"/>
    <property type="project" value="UniProtKB-KW"/>
</dbReference>
<evidence type="ECO:0000256" key="4">
    <source>
        <dbReference type="ARBA" id="ARBA00022679"/>
    </source>
</evidence>
<feature type="domain" description="Tetrapyrrole methylase" evidence="6">
    <location>
        <begin position="3"/>
        <end position="228"/>
    </location>
</feature>